<comment type="caution">
    <text evidence="4">The sequence shown here is derived from an EMBL/GenBank/DDBJ whole genome shotgun (WGS) entry which is preliminary data.</text>
</comment>
<evidence type="ECO:0000256" key="2">
    <source>
        <dbReference type="SAM" id="Phobius"/>
    </source>
</evidence>
<dbReference type="AlphaFoldDB" id="A0A556N3G1"/>
<keyword evidence="5" id="KW-1185">Reference proteome</keyword>
<feature type="compositionally biased region" description="Basic and acidic residues" evidence="1">
    <location>
        <begin position="27"/>
        <end position="61"/>
    </location>
</feature>
<keyword evidence="2" id="KW-0812">Transmembrane</keyword>
<accession>A0A556N3G1</accession>
<dbReference type="EMBL" id="VLPL01000002">
    <property type="protein sequence ID" value="TSJ46651.1"/>
    <property type="molecule type" value="Genomic_DNA"/>
</dbReference>
<evidence type="ECO:0000256" key="1">
    <source>
        <dbReference type="SAM" id="MobiDB-lite"/>
    </source>
</evidence>
<dbReference type="OrthoDB" id="5491447at2"/>
<feature type="compositionally biased region" description="Polar residues" evidence="1">
    <location>
        <begin position="64"/>
        <end position="93"/>
    </location>
</feature>
<feature type="region of interest" description="Disordered" evidence="1">
    <location>
        <begin position="22"/>
        <end position="130"/>
    </location>
</feature>
<evidence type="ECO:0000313" key="5">
    <source>
        <dbReference type="Proteomes" id="UP000316008"/>
    </source>
</evidence>
<protein>
    <recommendedName>
        <fullName evidence="6">DUF4129 domain-containing protein</fullName>
    </recommendedName>
</protein>
<keyword evidence="2" id="KW-0472">Membrane</keyword>
<feature type="transmembrane region" description="Helical" evidence="2">
    <location>
        <begin position="149"/>
        <end position="170"/>
    </location>
</feature>
<reference evidence="4 5" key="1">
    <citation type="submission" date="2019-07" db="EMBL/GenBank/DDBJ databases">
        <authorList>
            <person name="Huq M.A."/>
        </authorList>
    </citation>
    <scope>NUCLEOTIDE SEQUENCE [LARGE SCALE GENOMIC DNA]</scope>
    <source>
        <strain evidence="4 5">MAH-3</strain>
    </source>
</reference>
<organism evidence="4 5">
    <name type="scientific">Fluviicola chungangensis</name>
    <dbReference type="NCBI Taxonomy" id="2597671"/>
    <lineage>
        <taxon>Bacteria</taxon>
        <taxon>Pseudomonadati</taxon>
        <taxon>Bacteroidota</taxon>
        <taxon>Flavobacteriia</taxon>
        <taxon>Flavobacteriales</taxon>
        <taxon>Crocinitomicaceae</taxon>
        <taxon>Fluviicola</taxon>
    </lineage>
</organism>
<evidence type="ECO:0000313" key="4">
    <source>
        <dbReference type="EMBL" id="TSJ46651.1"/>
    </source>
</evidence>
<feature type="chain" id="PRO_5022069041" description="DUF4129 domain-containing protein" evidence="3">
    <location>
        <begin position="20"/>
        <end position="296"/>
    </location>
</feature>
<feature type="signal peptide" evidence="3">
    <location>
        <begin position="1"/>
        <end position="19"/>
    </location>
</feature>
<evidence type="ECO:0008006" key="6">
    <source>
        <dbReference type="Google" id="ProtNLM"/>
    </source>
</evidence>
<name>A0A556N3G1_9FLAO</name>
<keyword evidence="2" id="KW-1133">Transmembrane helix</keyword>
<dbReference type="Proteomes" id="UP000316008">
    <property type="component" value="Unassembled WGS sequence"/>
</dbReference>
<evidence type="ECO:0000256" key="3">
    <source>
        <dbReference type="SAM" id="SignalP"/>
    </source>
</evidence>
<feature type="compositionally biased region" description="Basic and acidic residues" evidence="1">
    <location>
        <begin position="97"/>
        <end position="109"/>
    </location>
</feature>
<keyword evidence="3" id="KW-0732">Signal</keyword>
<proteinExistence type="predicted"/>
<dbReference type="RefSeq" id="WP_144332188.1">
    <property type="nucleotide sequence ID" value="NZ_VLPL01000002.1"/>
</dbReference>
<gene>
    <name evidence="4" type="ORF">FO442_05690</name>
</gene>
<sequence length="296" mass="33702">MNKFLFHIVSLCFPLFLSAQGPGSVDGAKKEQEKEVSTREKWNQIRQEHGYKQSDKYKGPESDYYQSPSSINESYTTGSGSPNGTTKPYQGTPYSPKDLEKGKNGKDGDGGTGSIEEDPNIEPAESVDIPDFDAPQGPNIDAPDISVNFWKWLGIILLVVALAILIFYMIKNRSPRIKTIPFEALVEDLNPAEISKTELELRLDEATAAGNYKECVRIYFLFAMKELIQRKWIFWKKEKTNMHYIIEVQGKPISREFEQVVSIYDLVWYGDYSIDSKSYQVIEPQLKTAFQKIEKA</sequence>